<evidence type="ECO:0000313" key="1">
    <source>
        <dbReference type="EMBL" id="TNN37035.1"/>
    </source>
</evidence>
<accession>A0A4Z2F7P9</accession>
<comment type="caution">
    <text evidence="1">The sequence shown here is derived from an EMBL/GenBank/DDBJ whole genome shotgun (WGS) entry which is preliminary data.</text>
</comment>
<organism evidence="1 2">
    <name type="scientific">Liparis tanakae</name>
    <name type="common">Tanaka's snailfish</name>
    <dbReference type="NCBI Taxonomy" id="230148"/>
    <lineage>
        <taxon>Eukaryota</taxon>
        <taxon>Metazoa</taxon>
        <taxon>Chordata</taxon>
        <taxon>Craniata</taxon>
        <taxon>Vertebrata</taxon>
        <taxon>Euteleostomi</taxon>
        <taxon>Actinopterygii</taxon>
        <taxon>Neopterygii</taxon>
        <taxon>Teleostei</taxon>
        <taxon>Neoteleostei</taxon>
        <taxon>Acanthomorphata</taxon>
        <taxon>Eupercaria</taxon>
        <taxon>Perciformes</taxon>
        <taxon>Cottioidei</taxon>
        <taxon>Cottales</taxon>
        <taxon>Liparidae</taxon>
        <taxon>Liparis</taxon>
    </lineage>
</organism>
<gene>
    <name evidence="1" type="ORF">EYF80_052805</name>
</gene>
<dbReference type="Proteomes" id="UP000314294">
    <property type="component" value="Unassembled WGS sequence"/>
</dbReference>
<protein>
    <submittedName>
        <fullName evidence="1">Uncharacterized protein</fullName>
    </submittedName>
</protein>
<evidence type="ECO:0000313" key="2">
    <source>
        <dbReference type="Proteomes" id="UP000314294"/>
    </source>
</evidence>
<keyword evidence="2" id="KW-1185">Reference proteome</keyword>
<dbReference type="AlphaFoldDB" id="A0A4Z2F7P9"/>
<proteinExistence type="predicted"/>
<reference evidence="1 2" key="1">
    <citation type="submission" date="2019-03" db="EMBL/GenBank/DDBJ databases">
        <title>First draft genome of Liparis tanakae, snailfish: a comprehensive survey of snailfish specific genes.</title>
        <authorList>
            <person name="Kim W."/>
            <person name="Song I."/>
            <person name="Jeong J.-H."/>
            <person name="Kim D."/>
            <person name="Kim S."/>
            <person name="Ryu S."/>
            <person name="Song J.Y."/>
            <person name="Lee S.K."/>
        </authorList>
    </citation>
    <scope>NUCLEOTIDE SEQUENCE [LARGE SCALE GENOMIC DNA]</scope>
    <source>
        <tissue evidence="1">Muscle</tissue>
    </source>
</reference>
<dbReference type="EMBL" id="SRLO01001542">
    <property type="protein sequence ID" value="TNN37035.1"/>
    <property type="molecule type" value="Genomic_DNA"/>
</dbReference>
<name>A0A4Z2F7P9_9TELE</name>
<sequence>MASYVDNSFRQAVMMNPAERKQQIQAMNPRSGSHGLCIGRCKRMWPRRDDRWAAAATETSGLRSAAHPRTI</sequence>